<organism evidence="1 2">
    <name type="scientific">Hevea brasiliensis</name>
    <name type="common">Para rubber tree</name>
    <name type="synonym">Siphonia brasiliensis</name>
    <dbReference type="NCBI Taxonomy" id="3981"/>
    <lineage>
        <taxon>Eukaryota</taxon>
        <taxon>Viridiplantae</taxon>
        <taxon>Streptophyta</taxon>
        <taxon>Embryophyta</taxon>
        <taxon>Tracheophyta</taxon>
        <taxon>Spermatophyta</taxon>
        <taxon>Magnoliopsida</taxon>
        <taxon>eudicotyledons</taxon>
        <taxon>Gunneridae</taxon>
        <taxon>Pentapetalae</taxon>
        <taxon>rosids</taxon>
        <taxon>fabids</taxon>
        <taxon>Malpighiales</taxon>
        <taxon>Euphorbiaceae</taxon>
        <taxon>Crotonoideae</taxon>
        <taxon>Micrandreae</taxon>
        <taxon>Hevea</taxon>
    </lineage>
</organism>
<accession>A0A6A6MT47</accession>
<reference evidence="1 2" key="1">
    <citation type="journal article" date="2020" name="Mol. Plant">
        <title>The Chromosome-Based Rubber Tree Genome Provides New Insights into Spurge Genome Evolution and Rubber Biosynthesis.</title>
        <authorList>
            <person name="Liu J."/>
            <person name="Shi C."/>
            <person name="Shi C.C."/>
            <person name="Li W."/>
            <person name="Zhang Q.J."/>
            <person name="Zhang Y."/>
            <person name="Li K."/>
            <person name="Lu H.F."/>
            <person name="Shi C."/>
            <person name="Zhu S.T."/>
            <person name="Xiao Z.Y."/>
            <person name="Nan H."/>
            <person name="Yue Y."/>
            <person name="Zhu X.G."/>
            <person name="Wu Y."/>
            <person name="Hong X.N."/>
            <person name="Fan G.Y."/>
            <person name="Tong Y."/>
            <person name="Zhang D."/>
            <person name="Mao C.L."/>
            <person name="Liu Y.L."/>
            <person name="Hao S.J."/>
            <person name="Liu W.Q."/>
            <person name="Lv M.Q."/>
            <person name="Zhang H.B."/>
            <person name="Liu Y."/>
            <person name="Hu-Tang G.R."/>
            <person name="Wang J.P."/>
            <person name="Wang J.H."/>
            <person name="Sun Y.H."/>
            <person name="Ni S.B."/>
            <person name="Chen W.B."/>
            <person name="Zhang X.C."/>
            <person name="Jiao Y.N."/>
            <person name="Eichler E.E."/>
            <person name="Li G.H."/>
            <person name="Liu X."/>
            <person name="Gao L.Z."/>
        </authorList>
    </citation>
    <scope>NUCLEOTIDE SEQUENCE [LARGE SCALE GENOMIC DNA]</scope>
    <source>
        <strain evidence="2">cv. GT1</strain>
        <tissue evidence="1">Leaf</tissue>
    </source>
</reference>
<name>A0A6A6MT47_HEVBR</name>
<gene>
    <name evidence="1" type="ORF">GH714_009961</name>
</gene>
<sequence length="177" mass="19835">MSNCLLFVFSVEGWVIQNDFFDMLFGDDVSSIQRAYGPRLQAQSRQNQSTVEDRWLKYDTPTNIKLAKAFRRTIEISGSGLDCSCYDVGSMRGKEIVDGNLHDVTLHEAVVISDVKGHRHGDIGSSEQAHEMMLDVDPVFCDGFNGLVVGLTLQACQGQDSPSWHFTGYYGRPNHRK</sequence>
<dbReference type="EMBL" id="JAAGAX010000004">
    <property type="protein sequence ID" value="KAF2316991.1"/>
    <property type="molecule type" value="Genomic_DNA"/>
</dbReference>
<comment type="caution">
    <text evidence="1">The sequence shown here is derived from an EMBL/GenBank/DDBJ whole genome shotgun (WGS) entry which is preliminary data.</text>
</comment>
<dbReference type="AlphaFoldDB" id="A0A6A6MT47"/>
<evidence type="ECO:0000313" key="2">
    <source>
        <dbReference type="Proteomes" id="UP000467840"/>
    </source>
</evidence>
<keyword evidence="2" id="KW-1185">Reference proteome</keyword>
<proteinExistence type="predicted"/>
<evidence type="ECO:0000313" key="1">
    <source>
        <dbReference type="EMBL" id="KAF2316991.1"/>
    </source>
</evidence>
<dbReference type="Proteomes" id="UP000467840">
    <property type="component" value="Chromosome 6"/>
</dbReference>
<protein>
    <submittedName>
        <fullName evidence="1">Uncharacterized protein</fullName>
    </submittedName>
</protein>